<protein>
    <submittedName>
        <fullName evidence="4">TM2 domain protein</fullName>
    </submittedName>
</protein>
<dbReference type="RefSeq" id="WP_145115001.1">
    <property type="nucleotide sequence ID" value="NZ_CP036277.1"/>
</dbReference>
<keyword evidence="2" id="KW-0812">Transmembrane</keyword>
<evidence type="ECO:0000256" key="2">
    <source>
        <dbReference type="SAM" id="Phobius"/>
    </source>
</evidence>
<gene>
    <name evidence="4" type="ORF">Enr10x_56560</name>
</gene>
<dbReference type="Proteomes" id="UP000315647">
    <property type="component" value="Chromosome"/>
</dbReference>
<accession>A0A517QF91</accession>
<feature type="transmembrane region" description="Helical" evidence="2">
    <location>
        <begin position="250"/>
        <end position="270"/>
    </location>
</feature>
<keyword evidence="2" id="KW-1133">Transmembrane helix</keyword>
<evidence type="ECO:0000313" key="5">
    <source>
        <dbReference type="Proteomes" id="UP000315647"/>
    </source>
</evidence>
<feature type="transmembrane region" description="Helical" evidence="2">
    <location>
        <begin position="37"/>
        <end position="55"/>
    </location>
</feature>
<feature type="domain" description="DUF6677" evidence="3">
    <location>
        <begin position="242"/>
        <end position="275"/>
    </location>
</feature>
<dbReference type="AlphaFoldDB" id="A0A518AF79"/>
<feature type="transmembrane region" description="Helical" evidence="2">
    <location>
        <begin position="71"/>
        <end position="88"/>
    </location>
</feature>
<dbReference type="Pfam" id="PF20382">
    <property type="entry name" value="DUF6677"/>
    <property type="match status" value="2"/>
</dbReference>
<dbReference type="EMBL" id="CP037421">
    <property type="protein sequence ID" value="QDT30291.1"/>
    <property type="molecule type" value="Genomic_DNA"/>
</dbReference>
<evidence type="ECO:0000259" key="3">
    <source>
        <dbReference type="Pfam" id="PF20382"/>
    </source>
</evidence>
<evidence type="ECO:0000256" key="1">
    <source>
        <dbReference type="SAM" id="MobiDB-lite"/>
    </source>
</evidence>
<feature type="region of interest" description="Disordered" evidence="1">
    <location>
        <begin position="275"/>
        <end position="298"/>
    </location>
</feature>
<feature type="transmembrane region" description="Helical" evidence="2">
    <location>
        <begin position="12"/>
        <end position="30"/>
    </location>
</feature>
<evidence type="ECO:0000313" key="4">
    <source>
        <dbReference type="EMBL" id="QDT30291.1"/>
    </source>
</evidence>
<organism evidence="4 5">
    <name type="scientific">Gimesia panareensis</name>
    <dbReference type="NCBI Taxonomy" id="2527978"/>
    <lineage>
        <taxon>Bacteria</taxon>
        <taxon>Pseudomonadati</taxon>
        <taxon>Planctomycetota</taxon>
        <taxon>Planctomycetia</taxon>
        <taxon>Planctomycetales</taxon>
        <taxon>Planctomycetaceae</taxon>
        <taxon>Gimesia</taxon>
    </lineage>
</organism>
<reference evidence="4 5" key="1">
    <citation type="submission" date="2019-03" db="EMBL/GenBank/DDBJ databases">
        <title>Deep-cultivation of Planctomycetes and their phenomic and genomic characterization uncovers novel biology.</title>
        <authorList>
            <person name="Wiegand S."/>
            <person name="Jogler M."/>
            <person name="Boedeker C."/>
            <person name="Pinto D."/>
            <person name="Vollmers J."/>
            <person name="Rivas-Marin E."/>
            <person name="Kohn T."/>
            <person name="Peeters S.H."/>
            <person name="Heuer A."/>
            <person name="Rast P."/>
            <person name="Oberbeckmann S."/>
            <person name="Bunk B."/>
            <person name="Jeske O."/>
            <person name="Meyerdierks A."/>
            <person name="Storesund J.E."/>
            <person name="Kallscheuer N."/>
            <person name="Luecker S."/>
            <person name="Lage O.M."/>
            <person name="Pohl T."/>
            <person name="Merkel B.J."/>
            <person name="Hornburger P."/>
            <person name="Mueller R.-W."/>
            <person name="Bruemmer F."/>
            <person name="Labrenz M."/>
            <person name="Spormann A.M."/>
            <person name="Op den Camp H."/>
            <person name="Overmann J."/>
            <person name="Amann R."/>
            <person name="Jetten M.S.M."/>
            <person name="Mascher T."/>
            <person name="Medema M.H."/>
            <person name="Devos D.P."/>
            <person name="Kaster A.-K."/>
            <person name="Ovreas L."/>
            <person name="Rohde M."/>
            <person name="Galperin M.Y."/>
            <person name="Jogler C."/>
        </authorList>
    </citation>
    <scope>NUCLEOTIDE SEQUENCE [LARGE SCALE GENOMIC DNA]</scope>
    <source>
        <strain evidence="4 5">Enr10</strain>
    </source>
</reference>
<proteinExistence type="predicted"/>
<name>A0A518AF79_9PLAN</name>
<keyword evidence="2" id="KW-0472">Membrane</keyword>
<feature type="domain" description="DUF6677" evidence="3">
    <location>
        <begin position="15"/>
        <end position="98"/>
    </location>
</feature>
<keyword evidence="5" id="KW-1185">Reference proteome</keyword>
<sequence>MADSQNQIELKNPAVAAVLAFLIPGAGHFYQGRTFKGAIYCFCILSTFFCGMALGDWKTVYYQSWQGKRNLGYFAQVGVGLPALPALVQNSRFNKQSAPSNLSQNDLDASYFQSQPYQMDLPLESPFQGTLLDRGDNGQNISGQLQGTIRLKSISGEFGPEVTGSFEGTLDGQPIEPLELADPVGIGLPLGGNQRRGLECAVVREVSGRRTDTGHIEGTIPRPFLNWFEMPLSDRELDDINKELGKRYEFAVVFTWIAGLLNLLAIWDAFEGPAYGRGDEEEETGTPAPDKEAAPTKT</sequence>
<dbReference type="InterPro" id="IPR046499">
    <property type="entry name" value="DUF6677"/>
</dbReference>
<accession>A0A518AF79</accession>
<feature type="compositionally biased region" description="Basic and acidic residues" evidence="1">
    <location>
        <begin position="289"/>
        <end position="298"/>
    </location>
</feature>